<feature type="signal peptide" evidence="2">
    <location>
        <begin position="1"/>
        <end position="24"/>
    </location>
</feature>
<feature type="region of interest" description="Disordered" evidence="1">
    <location>
        <begin position="295"/>
        <end position="315"/>
    </location>
</feature>
<evidence type="ECO:0008006" key="5">
    <source>
        <dbReference type="Google" id="ProtNLM"/>
    </source>
</evidence>
<comment type="caution">
    <text evidence="3">The sequence shown here is derived from an EMBL/GenBank/DDBJ whole genome shotgun (WGS) entry which is preliminary data.</text>
</comment>
<accession>A0ABR5AL30</accession>
<gene>
    <name evidence="3" type="ORF">SD70_05005</name>
</gene>
<dbReference type="PROSITE" id="PS51257">
    <property type="entry name" value="PROKAR_LIPOPROTEIN"/>
    <property type="match status" value="1"/>
</dbReference>
<reference evidence="3 4" key="1">
    <citation type="submission" date="2014-12" db="EMBL/GenBank/DDBJ databases">
        <title>Draft genome sequence of Paenibacillus kamchatkensis strain B-2647.</title>
        <authorList>
            <person name="Karlyshev A.V."/>
            <person name="Kudryashova E.B."/>
        </authorList>
    </citation>
    <scope>NUCLEOTIDE SEQUENCE [LARGE SCALE GENOMIC DNA]</scope>
    <source>
        <strain evidence="3 4">VKM B-2647</strain>
    </source>
</reference>
<evidence type="ECO:0000313" key="4">
    <source>
        <dbReference type="Proteomes" id="UP000031967"/>
    </source>
</evidence>
<organism evidence="3 4">
    <name type="scientific">Gordoniibacillus kamchatkensis</name>
    <dbReference type="NCBI Taxonomy" id="1590651"/>
    <lineage>
        <taxon>Bacteria</taxon>
        <taxon>Bacillati</taxon>
        <taxon>Bacillota</taxon>
        <taxon>Bacilli</taxon>
        <taxon>Bacillales</taxon>
        <taxon>Paenibacillaceae</taxon>
        <taxon>Gordoniibacillus</taxon>
    </lineage>
</organism>
<keyword evidence="2" id="KW-0732">Signal</keyword>
<keyword evidence="4" id="KW-1185">Reference proteome</keyword>
<evidence type="ECO:0000256" key="2">
    <source>
        <dbReference type="SAM" id="SignalP"/>
    </source>
</evidence>
<dbReference type="Proteomes" id="UP000031967">
    <property type="component" value="Unassembled WGS sequence"/>
</dbReference>
<name>A0ABR5AL30_9BACL</name>
<dbReference type="RefSeq" id="WP_041046233.1">
    <property type="nucleotide sequence ID" value="NZ_JXAK01000006.1"/>
</dbReference>
<proteinExistence type="predicted"/>
<protein>
    <recommendedName>
        <fullName evidence="5">Lipoprotein</fullName>
    </recommendedName>
</protein>
<sequence>MVTARKWMATAALASLLVPLLGGCTDHNAIKQSVQQAIAKQKEMKTYKFSGSASLNLGAGLPVDGGNPMTAAVLGSLKDSTIEWSGVSSVEPVRLEADVKVTPKGSSTPFTLPFLIKDNKMYVSLPLINKPDEFYAIDLAQLGQGGGTPLSADNLKNTPQVTSAIWSAFADAIDAKWFEQAKDPVTLPDGKPAKSYTIAVNDKNAAEINAAVSAKLPEIAGLLQTNGLVSADQAAKWKAAKGYIELQPPSKLTLLVDDQGFVRDEKLELTYKLTGADGKTSNNQTTLHEAYEQINQAPQFQKDAPAPAKTKPFDDVLKLLKPKK</sequence>
<evidence type="ECO:0000313" key="3">
    <source>
        <dbReference type="EMBL" id="KIL41731.1"/>
    </source>
</evidence>
<dbReference type="EMBL" id="JXAK01000006">
    <property type="protein sequence ID" value="KIL41731.1"/>
    <property type="molecule type" value="Genomic_DNA"/>
</dbReference>
<feature type="chain" id="PRO_5045910458" description="Lipoprotein" evidence="2">
    <location>
        <begin position="25"/>
        <end position="324"/>
    </location>
</feature>
<evidence type="ECO:0000256" key="1">
    <source>
        <dbReference type="SAM" id="MobiDB-lite"/>
    </source>
</evidence>